<dbReference type="EMBL" id="CABIJS010000177">
    <property type="protein sequence ID" value="VUZ45450.1"/>
    <property type="molecule type" value="Genomic_DNA"/>
</dbReference>
<reference evidence="2 3" key="1">
    <citation type="submission" date="2019-07" db="EMBL/GenBank/DDBJ databases">
        <authorList>
            <person name="Jastrzebski P J."/>
            <person name="Paukszto L."/>
            <person name="Jastrzebski P J."/>
        </authorList>
    </citation>
    <scope>NUCLEOTIDE SEQUENCE [LARGE SCALE GENOMIC DNA]</scope>
    <source>
        <strain evidence="2 3">WMS-il1</strain>
    </source>
</reference>
<accession>A0A564YE18</accession>
<dbReference type="Proteomes" id="UP000321570">
    <property type="component" value="Unassembled WGS sequence"/>
</dbReference>
<evidence type="ECO:0000313" key="3">
    <source>
        <dbReference type="Proteomes" id="UP000321570"/>
    </source>
</evidence>
<dbReference type="AlphaFoldDB" id="A0A564YE18"/>
<protein>
    <submittedName>
        <fullName evidence="2">Uncharacterized protein</fullName>
    </submittedName>
</protein>
<feature type="compositionally biased region" description="Polar residues" evidence="1">
    <location>
        <begin position="142"/>
        <end position="154"/>
    </location>
</feature>
<evidence type="ECO:0000256" key="1">
    <source>
        <dbReference type="SAM" id="MobiDB-lite"/>
    </source>
</evidence>
<gene>
    <name evidence="2" type="ORF">WMSIL1_LOCUS5562</name>
</gene>
<name>A0A564YE18_HYMDI</name>
<feature type="region of interest" description="Disordered" evidence="1">
    <location>
        <begin position="80"/>
        <end position="103"/>
    </location>
</feature>
<feature type="region of interest" description="Disordered" evidence="1">
    <location>
        <begin position="116"/>
        <end position="170"/>
    </location>
</feature>
<feature type="compositionally biased region" description="Basic and acidic residues" evidence="1">
    <location>
        <begin position="129"/>
        <end position="141"/>
    </location>
</feature>
<proteinExistence type="predicted"/>
<organism evidence="2 3">
    <name type="scientific">Hymenolepis diminuta</name>
    <name type="common">Rat tapeworm</name>
    <dbReference type="NCBI Taxonomy" id="6216"/>
    <lineage>
        <taxon>Eukaryota</taxon>
        <taxon>Metazoa</taxon>
        <taxon>Spiralia</taxon>
        <taxon>Lophotrochozoa</taxon>
        <taxon>Platyhelminthes</taxon>
        <taxon>Cestoda</taxon>
        <taxon>Eucestoda</taxon>
        <taxon>Cyclophyllidea</taxon>
        <taxon>Hymenolepididae</taxon>
        <taxon>Hymenolepis</taxon>
    </lineage>
</organism>
<sequence>MGNTPVSRSKENVYGNAEQPRTPKVKKLKLNDIDPRSPTEGITRTPIVLDKSTKDENFSPLTAKLPFDTSTFESIDGCLTEDDSIHQPDLSTATPSDKALKKRDLLDRMRKSLRVHPGLLIQMRRKQKAQHDKLQNGHEDSTSGSAVDNESSANPPHATADSKFVDSCEK</sequence>
<evidence type="ECO:0000313" key="2">
    <source>
        <dbReference type="EMBL" id="VUZ45450.1"/>
    </source>
</evidence>
<feature type="region of interest" description="Disordered" evidence="1">
    <location>
        <begin position="1"/>
        <end position="25"/>
    </location>
</feature>
<keyword evidence="3" id="KW-1185">Reference proteome</keyword>